<evidence type="ECO:0000313" key="1">
    <source>
        <dbReference type="EMBL" id="CDG83470.1"/>
    </source>
</evidence>
<dbReference type="EMBL" id="HG322949">
    <property type="protein sequence ID" value="CDG83470.1"/>
    <property type="molecule type" value="Genomic_DNA"/>
</dbReference>
<proteinExistence type="predicted"/>
<dbReference type="STRING" id="1349767.GJA_2839"/>
<dbReference type="HOGENOM" id="CLU_103234_4_1_4"/>
<organism evidence="1 2">
    <name type="scientific">Janthinobacterium agaricidamnosum NBRC 102515 = DSM 9628</name>
    <dbReference type="NCBI Taxonomy" id="1349767"/>
    <lineage>
        <taxon>Bacteria</taxon>
        <taxon>Pseudomonadati</taxon>
        <taxon>Pseudomonadota</taxon>
        <taxon>Betaproteobacteria</taxon>
        <taxon>Burkholderiales</taxon>
        <taxon>Oxalobacteraceae</taxon>
        <taxon>Janthinobacterium</taxon>
    </lineage>
</organism>
<name>W0V7C2_9BURK</name>
<gene>
    <name evidence="1" type="primary">pilV</name>
    <name evidence="1" type="ORF">GJA_2839</name>
</gene>
<dbReference type="PATRIC" id="fig|1349767.4.peg.4560"/>
<accession>W0V7C2</accession>
<reference evidence="1 2" key="1">
    <citation type="journal article" date="2015" name="Genome Announc.">
        <title>Genome Sequence of Mushroom Soft-Rot Pathogen Janthinobacterium agaricidamnosum.</title>
        <authorList>
            <person name="Graupner K."/>
            <person name="Lackner G."/>
            <person name="Hertweck C."/>
        </authorList>
    </citation>
    <scope>NUCLEOTIDE SEQUENCE [LARGE SCALE GENOMIC DNA]</scope>
    <source>
        <strain evidence="2">NBRC 102515 / DSM 9628</strain>
    </source>
</reference>
<dbReference type="KEGG" id="jag:GJA_2839"/>
<dbReference type="eggNOG" id="COG4967">
    <property type="taxonomic scope" value="Bacteria"/>
</dbReference>
<dbReference type="AlphaFoldDB" id="W0V7C2"/>
<dbReference type="Proteomes" id="UP000027604">
    <property type="component" value="Chromosome I"/>
</dbReference>
<keyword evidence="2" id="KW-1185">Reference proteome</keyword>
<evidence type="ECO:0000313" key="2">
    <source>
        <dbReference type="Proteomes" id="UP000027604"/>
    </source>
</evidence>
<protein>
    <submittedName>
        <fullName evidence="1">Type IV pilus modification protein PilV</fullName>
    </submittedName>
</protein>
<sequence>MLEALIASLILAIGLLGAIGLQARAYSAMSDAGLRAEAAMATDKLFGVLANDQPNLSGYALAEGGAPGDRLKTWYANTRTVIPGATISIVITPNADATRNTVVATIKWTRKDGGAPNVHSVTSYVGGA</sequence>